<evidence type="ECO:0000256" key="14">
    <source>
        <dbReference type="SAM" id="Phobius"/>
    </source>
</evidence>
<dbReference type="RefSeq" id="WP_281045801.1">
    <property type="nucleotide sequence ID" value="NZ_JARYGZ010000003.1"/>
</dbReference>
<keyword evidence="9 14" id="KW-1133">Transmembrane helix</keyword>
<dbReference type="Proteomes" id="UP001160625">
    <property type="component" value="Unassembled WGS sequence"/>
</dbReference>
<keyword evidence="12 14" id="KW-0472">Membrane</keyword>
<dbReference type="PANTHER" id="PTHR12863">
    <property type="entry name" value="FATTY ACID HYDROXYLASE"/>
    <property type="match status" value="1"/>
</dbReference>
<comment type="cofactor">
    <cofactor evidence="1">
        <name>Zn(2+)</name>
        <dbReference type="ChEBI" id="CHEBI:29105"/>
    </cofactor>
</comment>
<dbReference type="Pfam" id="PF04116">
    <property type="entry name" value="FA_hydroxylase"/>
    <property type="match status" value="1"/>
</dbReference>
<sequence length="261" mass="30030">MTLKRSAARTGRALWRKQHHLGRMGLRELVHAFFGHYAIQAYLLLFVASLILFAMDPMDAPRSWATVSLVILAYPLVWYGLHRWVLHARWMFKVPALAGVWKRIHYDHHMDPDHLEVLLGALRTTLPTILLVSALPGWLIGGPSGALLGFATGLAMTCFYEFCHCIQHLGYKPRHPALAAMKARHMEHHFHDEDGNFGITNFAWDKLFGTYYRRPERPRKSSTVFNLGYDEAMARRYPRVFQLGSRAPSSRRQRLREGGRS</sequence>
<dbReference type="InterPro" id="IPR006694">
    <property type="entry name" value="Fatty_acid_hydroxylase"/>
</dbReference>
<dbReference type="EMBL" id="JARYGZ010000003">
    <property type="protein sequence ID" value="MDH7640437.1"/>
    <property type="molecule type" value="Genomic_DNA"/>
</dbReference>
<keyword evidence="5" id="KW-0479">Metal-binding</keyword>
<reference evidence="16" key="1">
    <citation type="submission" date="2023-04" db="EMBL/GenBank/DDBJ databases">
        <title>Sphingomonas sp. MAHUQ-71 isolated from rice field.</title>
        <authorList>
            <person name="Huq M.A."/>
        </authorList>
    </citation>
    <scope>NUCLEOTIDE SEQUENCE</scope>
    <source>
        <strain evidence="16">MAHUQ-71</strain>
    </source>
</reference>
<evidence type="ECO:0000256" key="5">
    <source>
        <dbReference type="ARBA" id="ARBA00022723"/>
    </source>
</evidence>
<organism evidence="16 17">
    <name type="scientific">Sphingomonas oryzagri</name>
    <dbReference type="NCBI Taxonomy" id="3042314"/>
    <lineage>
        <taxon>Bacteria</taxon>
        <taxon>Pseudomonadati</taxon>
        <taxon>Pseudomonadota</taxon>
        <taxon>Alphaproteobacteria</taxon>
        <taxon>Sphingomonadales</taxon>
        <taxon>Sphingomonadaceae</taxon>
        <taxon>Sphingomonas</taxon>
    </lineage>
</organism>
<evidence type="ECO:0000256" key="11">
    <source>
        <dbReference type="ARBA" id="ARBA00023098"/>
    </source>
</evidence>
<keyword evidence="10" id="KW-0560">Oxidoreductase</keyword>
<evidence type="ECO:0000256" key="1">
    <source>
        <dbReference type="ARBA" id="ARBA00001947"/>
    </source>
</evidence>
<keyword evidence="13" id="KW-0275">Fatty acid biosynthesis</keyword>
<feature type="transmembrane region" description="Helical" evidence="14">
    <location>
        <begin position="61"/>
        <end position="81"/>
    </location>
</feature>
<proteinExistence type="predicted"/>
<evidence type="ECO:0000256" key="8">
    <source>
        <dbReference type="ARBA" id="ARBA00022833"/>
    </source>
</evidence>
<evidence type="ECO:0000256" key="3">
    <source>
        <dbReference type="ARBA" id="ARBA00022516"/>
    </source>
</evidence>
<keyword evidence="3" id="KW-0444">Lipid biosynthesis</keyword>
<feature type="transmembrane region" description="Helical" evidence="14">
    <location>
        <begin position="117"/>
        <end position="140"/>
    </location>
</feature>
<keyword evidence="7" id="KW-0276">Fatty acid metabolism</keyword>
<keyword evidence="4 14" id="KW-0812">Transmembrane</keyword>
<keyword evidence="6" id="KW-0256">Endoplasmic reticulum</keyword>
<evidence type="ECO:0000313" key="17">
    <source>
        <dbReference type="Proteomes" id="UP001160625"/>
    </source>
</evidence>
<evidence type="ECO:0000313" key="16">
    <source>
        <dbReference type="EMBL" id="MDH7640437.1"/>
    </source>
</evidence>
<comment type="caution">
    <text evidence="16">The sequence shown here is derived from an EMBL/GenBank/DDBJ whole genome shotgun (WGS) entry which is preliminary data.</text>
</comment>
<evidence type="ECO:0000256" key="12">
    <source>
        <dbReference type="ARBA" id="ARBA00023136"/>
    </source>
</evidence>
<name>A0ABT6N5P4_9SPHN</name>
<gene>
    <name evidence="16" type="ORF">QGN17_17010</name>
</gene>
<dbReference type="PANTHER" id="PTHR12863:SF1">
    <property type="entry name" value="FATTY ACID 2-HYDROXYLASE"/>
    <property type="match status" value="1"/>
</dbReference>
<evidence type="ECO:0000256" key="10">
    <source>
        <dbReference type="ARBA" id="ARBA00023002"/>
    </source>
</evidence>
<comment type="subcellular location">
    <subcellularLocation>
        <location evidence="2">Endoplasmic reticulum membrane</location>
        <topology evidence="2">Multi-pass membrane protein</topology>
    </subcellularLocation>
</comment>
<keyword evidence="11" id="KW-0443">Lipid metabolism</keyword>
<protein>
    <submittedName>
        <fullName evidence="16">Sterol desaturase family protein</fullName>
    </submittedName>
</protein>
<keyword evidence="17" id="KW-1185">Reference proteome</keyword>
<accession>A0ABT6N5P4</accession>
<keyword evidence="8" id="KW-0862">Zinc</keyword>
<feature type="transmembrane region" description="Helical" evidence="14">
    <location>
        <begin position="33"/>
        <end position="55"/>
    </location>
</feature>
<evidence type="ECO:0000256" key="4">
    <source>
        <dbReference type="ARBA" id="ARBA00022692"/>
    </source>
</evidence>
<feature type="domain" description="Fatty acid hydroxylase" evidence="15">
    <location>
        <begin position="69"/>
        <end position="210"/>
    </location>
</feature>
<dbReference type="InterPro" id="IPR014430">
    <property type="entry name" value="Scs7"/>
</dbReference>
<evidence type="ECO:0000256" key="9">
    <source>
        <dbReference type="ARBA" id="ARBA00022989"/>
    </source>
</evidence>
<evidence type="ECO:0000256" key="2">
    <source>
        <dbReference type="ARBA" id="ARBA00004477"/>
    </source>
</evidence>
<evidence type="ECO:0000256" key="6">
    <source>
        <dbReference type="ARBA" id="ARBA00022824"/>
    </source>
</evidence>
<evidence type="ECO:0000259" key="15">
    <source>
        <dbReference type="Pfam" id="PF04116"/>
    </source>
</evidence>
<evidence type="ECO:0000256" key="13">
    <source>
        <dbReference type="ARBA" id="ARBA00023160"/>
    </source>
</evidence>
<evidence type="ECO:0000256" key="7">
    <source>
        <dbReference type="ARBA" id="ARBA00022832"/>
    </source>
</evidence>